<dbReference type="EMBL" id="MNCJ02000322">
    <property type="protein sequence ID" value="KAF5797612.1"/>
    <property type="molecule type" value="Genomic_DNA"/>
</dbReference>
<dbReference type="EMBL" id="CM007896">
    <property type="protein sequence ID" value="OTG20051.1"/>
    <property type="molecule type" value="Genomic_DNA"/>
</dbReference>
<protein>
    <submittedName>
        <fullName evidence="2">Uncharacterized protein</fullName>
    </submittedName>
</protein>
<organism evidence="2 3">
    <name type="scientific">Helianthus annuus</name>
    <name type="common">Common sunflower</name>
    <dbReference type="NCBI Taxonomy" id="4232"/>
    <lineage>
        <taxon>Eukaryota</taxon>
        <taxon>Viridiplantae</taxon>
        <taxon>Streptophyta</taxon>
        <taxon>Embryophyta</taxon>
        <taxon>Tracheophyta</taxon>
        <taxon>Spermatophyta</taxon>
        <taxon>Magnoliopsida</taxon>
        <taxon>eudicotyledons</taxon>
        <taxon>Gunneridae</taxon>
        <taxon>Pentapetalae</taxon>
        <taxon>asterids</taxon>
        <taxon>campanulids</taxon>
        <taxon>Asterales</taxon>
        <taxon>Asteraceae</taxon>
        <taxon>Asteroideae</taxon>
        <taxon>Heliantheae alliance</taxon>
        <taxon>Heliantheae</taxon>
        <taxon>Helianthus</taxon>
    </lineage>
</organism>
<accession>A0A251UCP3</accession>
<evidence type="ECO:0000313" key="1">
    <source>
        <dbReference type="EMBL" id="KAF5797612.1"/>
    </source>
</evidence>
<reference evidence="2" key="2">
    <citation type="submission" date="2017-02" db="EMBL/GenBank/DDBJ databases">
        <title>Sunflower complete genome.</title>
        <authorList>
            <person name="Langlade N."/>
            <person name="Munos S."/>
        </authorList>
    </citation>
    <scope>NUCLEOTIDE SEQUENCE [LARGE SCALE GENOMIC DNA]</scope>
    <source>
        <tissue evidence="2">Leaves</tissue>
    </source>
</reference>
<proteinExistence type="predicted"/>
<keyword evidence="3" id="KW-1185">Reference proteome</keyword>
<gene>
    <name evidence="2" type="ORF">HannXRQ_Chr07g0188711</name>
    <name evidence="1" type="ORF">HanXRQr2_Chr07g0282661</name>
</gene>
<dbReference type="InParanoid" id="A0A251UCP3"/>
<dbReference type="Gramene" id="mRNA:HanXRQr2_Chr07g0282661">
    <property type="protein sequence ID" value="mRNA:HanXRQr2_Chr07g0282661"/>
    <property type="gene ID" value="HanXRQr2_Chr07g0282661"/>
</dbReference>
<reference evidence="1 3" key="1">
    <citation type="journal article" date="2017" name="Nature">
        <title>The sunflower genome provides insights into oil metabolism, flowering and Asterid evolution.</title>
        <authorList>
            <person name="Badouin H."/>
            <person name="Gouzy J."/>
            <person name="Grassa C.J."/>
            <person name="Murat F."/>
            <person name="Staton S.E."/>
            <person name="Cottret L."/>
            <person name="Lelandais-Briere C."/>
            <person name="Owens G.L."/>
            <person name="Carrere S."/>
            <person name="Mayjonade B."/>
            <person name="Legrand L."/>
            <person name="Gill N."/>
            <person name="Kane N.C."/>
            <person name="Bowers J.E."/>
            <person name="Hubner S."/>
            <person name="Bellec A."/>
            <person name="Berard A."/>
            <person name="Berges H."/>
            <person name="Blanchet N."/>
            <person name="Boniface M.C."/>
            <person name="Brunel D."/>
            <person name="Catrice O."/>
            <person name="Chaidir N."/>
            <person name="Claudel C."/>
            <person name="Donnadieu C."/>
            <person name="Faraut T."/>
            <person name="Fievet G."/>
            <person name="Helmstetter N."/>
            <person name="King M."/>
            <person name="Knapp S.J."/>
            <person name="Lai Z."/>
            <person name="Le Paslier M.C."/>
            <person name="Lippi Y."/>
            <person name="Lorenzon L."/>
            <person name="Mandel J.R."/>
            <person name="Marage G."/>
            <person name="Marchand G."/>
            <person name="Marquand E."/>
            <person name="Bret-Mestries E."/>
            <person name="Morien E."/>
            <person name="Nambeesan S."/>
            <person name="Nguyen T."/>
            <person name="Pegot-Espagnet P."/>
            <person name="Pouilly N."/>
            <person name="Raftis F."/>
            <person name="Sallet E."/>
            <person name="Schiex T."/>
            <person name="Thomas J."/>
            <person name="Vandecasteele C."/>
            <person name="Vares D."/>
            <person name="Vear F."/>
            <person name="Vautrin S."/>
            <person name="Crespi M."/>
            <person name="Mangin B."/>
            <person name="Burke J.M."/>
            <person name="Salse J."/>
            <person name="Munos S."/>
            <person name="Vincourt P."/>
            <person name="Rieseberg L.H."/>
            <person name="Langlade N.B."/>
        </authorList>
    </citation>
    <scope>NUCLEOTIDE SEQUENCE [LARGE SCALE GENOMIC DNA]</scope>
    <source>
        <strain evidence="3">cv. SF193</strain>
        <tissue evidence="1">Leaves</tissue>
    </source>
</reference>
<reference evidence="1" key="3">
    <citation type="submission" date="2020-06" db="EMBL/GenBank/DDBJ databases">
        <title>Helianthus annuus Genome sequencing and assembly Release 2.</title>
        <authorList>
            <person name="Gouzy J."/>
            <person name="Langlade N."/>
            <person name="Munos S."/>
        </authorList>
    </citation>
    <scope>NUCLEOTIDE SEQUENCE</scope>
    <source>
        <tissue evidence="1">Leaves</tissue>
    </source>
</reference>
<dbReference type="AlphaFoldDB" id="A0A251UCP3"/>
<evidence type="ECO:0000313" key="2">
    <source>
        <dbReference type="EMBL" id="OTG20051.1"/>
    </source>
</evidence>
<evidence type="ECO:0000313" key="3">
    <source>
        <dbReference type="Proteomes" id="UP000215914"/>
    </source>
</evidence>
<dbReference type="Proteomes" id="UP000215914">
    <property type="component" value="Chromosome 7"/>
</dbReference>
<name>A0A251UCP3_HELAN</name>
<sequence length="82" mass="8890">MTGVWRVKPGTAEMELDMSVQADSENFDTDVDLDKVLSTLCRPPVANGYAVGILIRNEAFGRALGSTPLTNICNCNNVCLRT</sequence>